<evidence type="ECO:0000313" key="7">
    <source>
        <dbReference type="Proteomes" id="UP000247689"/>
    </source>
</evidence>
<sequence>GDGTWTLTIPAGNEIPDGTYDVVATVTDGTNTASDTTTDELVVDTQITPPTVDAQVTNDDTPVITGTADSADDLSVTVNGITYTEGDGNLVDNGDGTWTLTIPDVDTLTEGTYDVTATVSDDAGNTANDATTDELVIESAEKPQLRLVKSVSTDQVQLGDFVTYTVTVENVGTVDVTDVQVIDTPPLGFSYVDNSGSIDDSNAGNNLITPYKPLQFEGVDVAEGETATIKYMMRVGPSAVGSEHINSVTAYYLGEKASNTATVSVYMTADPDFEQATILGKVFNDRDGDGWQDDATATGISVSGGIDESAYVANSTTVDRGNGPQPEADASAPINHGIELGSLRGRNSVMDSPENHKVVISQLMKELRFTNNFELTTDEGTKVVMDAEGNTRVEHDGEVADGLSAQDIRIERHISRVGDNYRVDYVVTNYGIYERGIPGVRIATVEGLITETDAYGRFHLNALDVDNFSRGKNFIMKVDPATLPAGSEFTTENPRVQRLTQGMPTNFDFGVKLPEPKEPLFDKSKSLEIEMGTVLFDDNSVEIKEKYRPVIEDIAAKINQSKGATLTIKGYGGGLPIAFDRATVLRDALVTMIEPEVSKHLKVTIKAEAAELQPGRDIITLGEKIQIGQVLFETDKHTVLEQYEPIIESVAKYLEQKGGGAIWVSGHADIRGSSGYNYRLGLKRADAVFNALKKYLGKELIKNVKIEVEQGQHKASTGGASHE</sequence>
<comment type="caution">
    <text evidence="6">The sequence shown here is derived from an EMBL/GenBank/DDBJ whole genome shotgun (WGS) entry which is preliminary data.</text>
</comment>
<evidence type="ECO:0000256" key="3">
    <source>
        <dbReference type="ARBA" id="ARBA00023237"/>
    </source>
</evidence>
<feature type="domain" description="OmpA-like" evidence="5">
    <location>
        <begin position="619"/>
        <end position="723"/>
    </location>
</feature>
<reference evidence="6 7" key="1">
    <citation type="submission" date="2018-05" db="EMBL/GenBank/DDBJ databases">
        <title>Kangiella spongicola genome sequence.</title>
        <authorList>
            <person name="Maclea K.S."/>
            <person name="Goen A.E."/>
            <person name="Kelley C."/>
            <person name="Underriner A."/>
            <person name="Silverwood T."/>
            <person name="Trachtenberg A.M."/>
        </authorList>
    </citation>
    <scope>NUCLEOTIDE SEQUENCE [LARGE SCALE GENOMIC DNA]</scope>
    <source>
        <strain evidence="6 7">ATCC BAA-2076</strain>
    </source>
</reference>
<feature type="non-terminal residue" evidence="6">
    <location>
        <position position="1"/>
    </location>
</feature>
<dbReference type="InterPro" id="IPR006664">
    <property type="entry name" value="OMP_bac"/>
</dbReference>
<evidence type="ECO:0000259" key="5">
    <source>
        <dbReference type="PROSITE" id="PS51123"/>
    </source>
</evidence>
<dbReference type="PRINTS" id="PR01021">
    <property type="entry name" value="OMPADOMAIN"/>
</dbReference>
<dbReference type="RefSeq" id="WP_146205084.1">
    <property type="nucleotide sequence ID" value="NZ_QICH01000003.1"/>
</dbReference>
<dbReference type="Gene3D" id="2.60.40.10">
    <property type="entry name" value="Immunoglobulins"/>
    <property type="match status" value="1"/>
</dbReference>
<dbReference type="PANTHER" id="PTHR30329:SF21">
    <property type="entry name" value="LIPOPROTEIN YIAD-RELATED"/>
    <property type="match status" value="1"/>
</dbReference>
<dbReference type="Proteomes" id="UP000247689">
    <property type="component" value="Unassembled WGS sequence"/>
</dbReference>
<dbReference type="InterPro" id="IPR001434">
    <property type="entry name" value="OmcB-like_DUF11"/>
</dbReference>
<gene>
    <name evidence="6" type="ORF">DL796_08935</name>
</gene>
<dbReference type="InterPro" id="IPR006665">
    <property type="entry name" value="OmpA-like"/>
</dbReference>
<protein>
    <recommendedName>
        <fullName evidence="5">OmpA-like domain-containing protein</fullName>
    </recommendedName>
</protein>
<evidence type="ECO:0000256" key="1">
    <source>
        <dbReference type="ARBA" id="ARBA00004442"/>
    </source>
</evidence>
<dbReference type="InterPro" id="IPR050330">
    <property type="entry name" value="Bact_OuterMem_StrucFunc"/>
</dbReference>
<dbReference type="AlphaFoldDB" id="A0A318D5M4"/>
<dbReference type="Pfam" id="PF01345">
    <property type="entry name" value="DUF11"/>
    <property type="match status" value="1"/>
</dbReference>
<dbReference type="PROSITE" id="PS51123">
    <property type="entry name" value="OMPA_2"/>
    <property type="match status" value="1"/>
</dbReference>
<dbReference type="InterPro" id="IPR047589">
    <property type="entry name" value="DUF11_rpt"/>
</dbReference>
<evidence type="ECO:0000313" key="6">
    <source>
        <dbReference type="EMBL" id="PXF62464.1"/>
    </source>
</evidence>
<dbReference type="InterPro" id="IPR044016">
    <property type="entry name" value="Big_13"/>
</dbReference>
<evidence type="ECO:0000256" key="2">
    <source>
        <dbReference type="ARBA" id="ARBA00023136"/>
    </source>
</evidence>
<dbReference type="GO" id="GO:0009279">
    <property type="term" value="C:cell outer membrane"/>
    <property type="evidence" value="ECO:0007669"/>
    <property type="project" value="UniProtKB-SubCell"/>
</dbReference>
<evidence type="ECO:0000256" key="4">
    <source>
        <dbReference type="PROSITE-ProRule" id="PRU00473"/>
    </source>
</evidence>
<keyword evidence="3" id="KW-0998">Cell outer membrane</keyword>
<dbReference type="EMBL" id="QICH01000003">
    <property type="protein sequence ID" value="PXF62464.1"/>
    <property type="molecule type" value="Genomic_DNA"/>
</dbReference>
<organism evidence="6 7">
    <name type="scientific">Kangiella spongicola</name>
    <dbReference type="NCBI Taxonomy" id="796379"/>
    <lineage>
        <taxon>Bacteria</taxon>
        <taxon>Pseudomonadati</taxon>
        <taxon>Pseudomonadota</taxon>
        <taxon>Gammaproteobacteria</taxon>
        <taxon>Kangiellales</taxon>
        <taxon>Kangiellaceae</taxon>
        <taxon>Kangiella</taxon>
    </lineage>
</organism>
<dbReference type="CDD" id="cd07185">
    <property type="entry name" value="OmpA_C-like"/>
    <property type="match status" value="1"/>
</dbReference>
<dbReference type="InterPro" id="IPR036737">
    <property type="entry name" value="OmpA-like_sf"/>
</dbReference>
<keyword evidence="7" id="KW-1185">Reference proteome</keyword>
<dbReference type="SUPFAM" id="SSF103088">
    <property type="entry name" value="OmpA-like"/>
    <property type="match status" value="2"/>
</dbReference>
<comment type="subcellular location">
    <subcellularLocation>
        <location evidence="1">Cell outer membrane</location>
    </subcellularLocation>
</comment>
<dbReference type="Pfam" id="PF00691">
    <property type="entry name" value="OmpA"/>
    <property type="match status" value="1"/>
</dbReference>
<name>A0A318D5M4_9GAMM</name>
<dbReference type="InterPro" id="IPR013783">
    <property type="entry name" value="Ig-like_fold"/>
</dbReference>
<proteinExistence type="predicted"/>
<dbReference type="NCBIfam" id="TIGR01451">
    <property type="entry name" value="B_ant_repeat"/>
    <property type="match status" value="1"/>
</dbReference>
<accession>A0A318D5M4</accession>
<keyword evidence="2 4" id="KW-0472">Membrane</keyword>
<dbReference type="OrthoDB" id="6905929at2"/>
<dbReference type="Pfam" id="PF19077">
    <property type="entry name" value="Big_13"/>
    <property type="match status" value="1"/>
</dbReference>
<dbReference type="PANTHER" id="PTHR30329">
    <property type="entry name" value="STATOR ELEMENT OF FLAGELLAR MOTOR COMPLEX"/>
    <property type="match status" value="1"/>
</dbReference>
<dbReference type="Gene3D" id="3.30.1330.60">
    <property type="entry name" value="OmpA-like domain"/>
    <property type="match status" value="1"/>
</dbReference>